<keyword evidence="3" id="KW-1185">Reference proteome</keyword>
<proteinExistence type="predicted"/>
<gene>
    <name evidence="2" type="ORF">Psuf_054610</name>
</gene>
<organism evidence="2 3">
    <name type="scientific">Phytohabitans suffuscus</name>
    <dbReference type="NCBI Taxonomy" id="624315"/>
    <lineage>
        <taxon>Bacteria</taxon>
        <taxon>Bacillati</taxon>
        <taxon>Actinomycetota</taxon>
        <taxon>Actinomycetes</taxon>
        <taxon>Micromonosporales</taxon>
        <taxon>Micromonosporaceae</taxon>
    </lineage>
</organism>
<protein>
    <recommendedName>
        <fullName evidence="4">Roadblock/LAMTOR2 domain-containing protein</fullName>
    </recommendedName>
</protein>
<accession>A0A6F8YQG3</accession>
<dbReference type="RefSeq" id="WP_232075032.1">
    <property type="nucleotide sequence ID" value="NZ_AP022871.1"/>
</dbReference>
<evidence type="ECO:0000313" key="2">
    <source>
        <dbReference type="EMBL" id="BCB88148.1"/>
    </source>
</evidence>
<feature type="region of interest" description="Disordered" evidence="1">
    <location>
        <begin position="77"/>
        <end position="96"/>
    </location>
</feature>
<evidence type="ECO:0000256" key="1">
    <source>
        <dbReference type="SAM" id="MobiDB-lite"/>
    </source>
</evidence>
<dbReference type="Proteomes" id="UP000503011">
    <property type="component" value="Chromosome"/>
</dbReference>
<reference evidence="2 3" key="1">
    <citation type="submission" date="2020-03" db="EMBL/GenBank/DDBJ databases">
        <title>Whole genome shotgun sequence of Phytohabitans suffuscus NBRC 105367.</title>
        <authorList>
            <person name="Komaki H."/>
            <person name="Tamura T."/>
        </authorList>
    </citation>
    <scope>NUCLEOTIDE SEQUENCE [LARGE SCALE GENOMIC DNA]</scope>
    <source>
        <strain evidence="2 3">NBRC 105367</strain>
    </source>
</reference>
<reference evidence="2 3" key="2">
    <citation type="submission" date="2020-03" db="EMBL/GenBank/DDBJ databases">
        <authorList>
            <person name="Ichikawa N."/>
            <person name="Kimura A."/>
            <person name="Kitahashi Y."/>
            <person name="Uohara A."/>
        </authorList>
    </citation>
    <scope>NUCLEOTIDE SEQUENCE [LARGE SCALE GENOMIC DNA]</scope>
    <source>
        <strain evidence="2 3">NBRC 105367</strain>
    </source>
</reference>
<sequence>MTDISISQVVTNAVKDFRQTVPECVAAGVVDMSTGMLLAVDTVDSHPSEVLDLLAAATFDMFQGRNVVMIEDIFKKRRASRQPSTTSGSCWSTART</sequence>
<feature type="compositionally biased region" description="Polar residues" evidence="1">
    <location>
        <begin position="81"/>
        <end position="96"/>
    </location>
</feature>
<dbReference type="EMBL" id="AP022871">
    <property type="protein sequence ID" value="BCB88148.1"/>
    <property type="molecule type" value="Genomic_DNA"/>
</dbReference>
<name>A0A6F8YQG3_9ACTN</name>
<evidence type="ECO:0000313" key="3">
    <source>
        <dbReference type="Proteomes" id="UP000503011"/>
    </source>
</evidence>
<dbReference type="AlphaFoldDB" id="A0A6F8YQG3"/>
<dbReference type="KEGG" id="psuu:Psuf_054610"/>
<evidence type="ECO:0008006" key="4">
    <source>
        <dbReference type="Google" id="ProtNLM"/>
    </source>
</evidence>